<evidence type="ECO:0000256" key="2">
    <source>
        <dbReference type="ARBA" id="ARBA00007815"/>
    </source>
</evidence>
<dbReference type="GO" id="GO:0005662">
    <property type="term" value="C:DNA replication factor A complex"/>
    <property type="evidence" value="ECO:0007669"/>
    <property type="project" value="TreeGrafter"/>
</dbReference>
<accession>A0AAJ8LHJ4</accession>
<dbReference type="AlphaFoldDB" id="A0AAJ8LHJ4"/>
<dbReference type="PANTHER" id="PTHR13989">
    <property type="entry name" value="REPLICATION PROTEIN A-RELATED"/>
    <property type="match status" value="1"/>
</dbReference>
<dbReference type="Gene3D" id="2.40.50.140">
    <property type="entry name" value="Nucleic acid-binding proteins"/>
    <property type="match status" value="1"/>
</dbReference>
<dbReference type="PIRSF" id="PIRSF036949">
    <property type="entry name" value="RPA32"/>
    <property type="match status" value="1"/>
</dbReference>
<feature type="domain" description="Replication protein A C-terminal" evidence="7">
    <location>
        <begin position="192"/>
        <end position="268"/>
    </location>
</feature>
<evidence type="ECO:0000259" key="7">
    <source>
        <dbReference type="Pfam" id="PF08784"/>
    </source>
</evidence>
<dbReference type="InterPro" id="IPR012340">
    <property type="entry name" value="NA-bd_OB-fold"/>
</dbReference>
<keyword evidence="3" id="KW-0235">DNA replication</keyword>
<dbReference type="RefSeq" id="XP_065823308.1">
    <property type="nucleotide sequence ID" value="XM_065967236.1"/>
</dbReference>
<keyword evidence="4" id="KW-0238">DNA-binding</keyword>
<dbReference type="Pfam" id="PF08784">
    <property type="entry name" value="RPA_C"/>
    <property type="match status" value="1"/>
</dbReference>
<evidence type="ECO:0000256" key="6">
    <source>
        <dbReference type="SAM" id="MobiDB-lite"/>
    </source>
</evidence>
<dbReference type="GO" id="GO:0000724">
    <property type="term" value="P:double-strand break repair via homologous recombination"/>
    <property type="evidence" value="ECO:0007669"/>
    <property type="project" value="TreeGrafter"/>
</dbReference>
<feature type="region of interest" description="Disordered" evidence="6">
    <location>
        <begin position="25"/>
        <end position="47"/>
    </location>
</feature>
<evidence type="ECO:0000256" key="1">
    <source>
        <dbReference type="ARBA" id="ARBA00004123"/>
    </source>
</evidence>
<name>A0AAJ8LHJ4_9TREE</name>
<keyword evidence="5" id="KW-0539">Nucleus</keyword>
<dbReference type="InterPro" id="IPR040260">
    <property type="entry name" value="RFA2-like"/>
</dbReference>
<dbReference type="KEGG" id="ksn:43585576"/>
<dbReference type="GO" id="GO:0000781">
    <property type="term" value="C:chromosome, telomeric region"/>
    <property type="evidence" value="ECO:0007669"/>
    <property type="project" value="TreeGrafter"/>
</dbReference>
<dbReference type="EMBL" id="CP144055">
    <property type="protein sequence ID" value="WWD18631.1"/>
    <property type="molecule type" value="Genomic_DNA"/>
</dbReference>
<dbReference type="InterPro" id="IPR014646">
    <property type="entry name" value="Rfa2/RPA32"/>
</dbReference>
<evidence type="ECO:0000313" key="9">
    <source>
        <dbReference type="Proteomes" id="UP000322225"/>
    </source>
</evidence>
<comment type="similarity">
    <text evidence="2">Belongs to the replication factor A protein 2 family.</text>
</comment>
<proteinExistence type="inferred from homology"/>
<dbReference type="PANTHER" id="PTHR13989:SF16">
    <property type="entry name" value="REPLICATION PROTEIN A2"/>
    <property type="match status" value="1"/>
</dbReference>
<evidence type="ECO:0000256" key="4">
    <source>
        <dbReference type="ARBA" id="ARBA00023125"/>
    </source>
</evidence>
<dbReference type="GO" id="GO:0006289">
    <property type="term" value="P:nucleotide-excision repair"/>
    <property type="evidence" value="ECO:0007669"/>
    <property type="project" value="TreeGrafter"/>
</dbReference>
<dbReference type="InterPro" id="IPR014892">
    <property type="entry name" value="RPA_C"/>
</dbReference>
<dbReference type="InterPro" id="IPR036388">
    <property type="entry name" value="WH-like_DNA-bd_sf"/>
</dbReference>
<dbReference type="GeneID" id="43585576"/>
<reference evidence="8" key="2">
    <citation type="submission" date="2024-01" db="EMBL/GenBank/DDBJ databases">
        <title>Comparative genomics of Cryptococcus and Kwoniella reveals pathogenesis evolution and contrasting modes of karyotype evolution via chromosome fusion or intercentromeric recombination.</title>
        <authorList>
            <person name="Coelho M.A."/>
            <person name="David-Palma M."/>
            <person name="Shea T."/>
            <person name="Bowers K."/>
            <person name="McGinley-Smith S."/>
            <person name="Mohammad A.W."/>
            <person name="Gnirke A."/>
            <person name="Yurkov A.M."/>
            <person name="Nowrousian M."/>
            <person name="Sun S."/>
            <person name="Cuomo C.A."/>
            <person name="Heitman J."/>
        </authorList>
    </citation>
    <scope>NUCLEOTIDE SEQUENCE</scope>
    <source>
        <strain evidence="8">CBS 12478</strain>
    </source>
</reference>
<organism evidence="8 9">
    <name type="scientific">Kwoniella shandongensis</name>
    <dbReference type="NCBI Taxonomy" id="1734106"/>
    <lineage>
        <taxon>Eukaryota</taxon>
        <taxon>Fungi</taxon>
        <taxon>Dikarya</taxon>
        <taxon>Basidiomycota</taxon>
        <taxon>Agaricomycotina</taxon>
        <taxon>Tremellomycetes</taxon>
        <taxon>Tremellales</taxon>
        <taxon>Cryptococcaceae</taxon>
        <taxon>Kwoniella</taxon>
    </lineage>
</organism>
<evidence type="ECO:0000256" key="5">
    <source>
        <dbReference type="ARBA" id="ARBA00023242"/>
    </source>
</evidence>
<dbReference type="Proteomes" id="UP000322225">
    <property type="component" value="Chromosome 5"/>
</dbReference>
<dbReference type="GO" id="GO:0006260">
    <property type="term" value="P:DNA replication"/>
    <property type="evidence" value="ECO:0007669"/>
    <property type="project" value="UniProtKB-KW"/>
</dbReference>
<protein>
    <recommendedName>
        <fullName evidence="7">Replication protein A C-terminal domain-containing protein</fullName>
    </recommendedName>
</protein>
<dbReference type="FunFam" id="2.40.50.140:FF:000454">
    <property type="entry name" value="Replication factor A protein 2"/>
    <property type="match status" value="1"/>
</dbReference>
<dbReference type="SUPFAM" id="SSF50249">
    <property type="entry name" value="Nucleic acid-binding proteins"/>
    <property type="match status" value="1"/>
</dbReference>
<reference evidence="8" key="1">
    <citation type="submission" date="2017-08" db="EMBL/GenBank/DDBJ databases">
        <authorList>
            <person name="Cuomo C."/>
            <person name="Billmyre B."/>
            <person name="Heitman J."/>
        </authorList>
    </citation>
    <scope>NUCLEOTIDE SEQUENCE</scope>
    <source>
        <strain evidence="8">CBS 12478</strain>
    </source>
</reference>
<dbReference type="CDD" id="cd04478">
    <property type="entry name" value="RPA2_DBD_D"/>
    <property type="match status" value="1"/>
</dbReference>
<sequence length="297" mass="31092">MSNYDGQNPYYGGAGGGGGFVAGGGNGSPYGSQDSPGGGKRGKGGNQTIRPVTIKQVLSAEQVHPDADFTIDGVDVAQILLVGSVRNSSASATNVSYEIGDGTGYIDVRLWLDSADDEAGKSKGVEQDHYVGIMGSIKMFGGKRHVSATHIRPITDHNEVYHHLLKSLYVSLTLRGGSVGGGGNGDVKGAVQNDYNAGVQASGGMESTYASLPPLQRKIMEYVSTDESEDGVHVSLVSRQVGNAKSEDVMEAIEYLMSEGMLFSTIDDLVSYARCHLSLVGANTSIHTAREGGVENV</sequence>
<dbReference type="GO" id="GO:0035861">
    <property type="term" value="C:site of double-strand break"/>
    <property type="evidence" value="ECO:0007669"/>
    <property type="project" value="TreeGrafter"/>
</dbReference>
<dbReference type="SUPFAM" id="SSF46785">
    <property type="entry name" value="Winged helix' DNA-binding domain"/>
    <property type="match status" value="1"/>
</dbReference>
<dbReference type="Gene3D" id="1.10.10.10">
    <property type="entry name" value="Winged helix-like DNA-binding domain superfamily/Winged helix DNA-binding domain"/>
    <property type="match status" value="1"/>
</dbReference>
<dbReference type="GO" id="GO:0003697">
    <property type="term" value="F:single-stranded DNA binding"/>
    <property type="evidence" value="ECO:0007669"/>
    <property type="project" value="TreeGrafter"/>
</dbReference>
<evidence type="ECO:0000313" key="8">
    <source>
        <dbReference type="EMBL" id="WWD18631.1"/>
    </source>
</evidence>
<comment type="subcellular location">
    <subcellularLocation>
        <location evidence="1">Nucleus</location>
    </subcellularLocation>
</comment>
<keyword evidence="9" id="KW-1185">Reference proteome</keyword>
<gene>
    <name evidence="8" type="ORF">CI109_103084</name>
</gene>
<evidence type="ECO:0000256" key="3">
    <source>
        <dbReference type="ARBA" id="ARBA00022705"/>
    </source>
</evidence>
<dbReference type="InterPro" id="IPR036390">
    <property type="entry name" value="WH_DNA-bd_sf"/>
</dbReference>